<dbReference type="AlphaFoldDB" id="A0AAE0YL25"/>
<proteinExistence type="predicted"/>
<comment type="caution">
    <text evidence="1">The sequence shown here is derived from an EMBL/GenBank/DDBJ whole genome shotgun (WGS) entry which is preliminary data.</text>
</comment>
<dbReference type="EMBL" id="JAWDGP010005937">
    <property type="protein sequence ID" value="KAK3749532.1"/>
    <property type="molecule type" value="Genomic_DNA"/>
</dbReference>
<evidence type="ECO:0000313" key="1">
    <source>
        <dbReference type="EMBL" id="KAK3749532.1"/>
    </source>
</evidence>
<reference evidence="1" key="1">
    <citation type="journal article" date="2023" name="G3 (Bethesda)">
        <title>A reference genome for the long-term kleptoplast-retaining sea slug Elysia crispata morphotype clarki.</title>
        <authorList>
            <person name="Eastman K.E."/>
            <person name="Pendleton A.L."/>
            <person name="Shaikh M.A."/>
            <person name="Suttiyut T."/>
            <person name="Ogas R."/>
            <person name="Tomko P."/>
            <person name="Gavelis G."/>
            <person name="Widhalm J.R."/>
            <person name="Wisecaver J.H."/>
        </authorList>
    </citation>
    <scope>NUCLEOTIDE SEQUENCE</scope>
    <source>
        <strain evidence="1">ECLA1</strain>
    </source>
</reference>
<accession>A0AAE0YL25</accession>
<gene>
    <name evidence="1" type="ORF">RRG08_043437</name>
</gene>
<dbReference type="Proteomes" id="UP001283361">
    <property type="component" value="Unassembled WGS sequence"/>
</dbReference>
<sequence length="129" mass="14414">MVTSDQGVEIHGRKPLGREPSLEQLAISKIIKETSNELVTRKSLVKHVDILCEDIGLRQRLLWLGEERQKVRVLLLSHHTCHWTSELETATVYLCNKALGELSSTVLVKTPAIIMLCVKAISAVPHLIS</sequence>
<protein>
    <submittedName>
        <fullName evidence="1">Uncharacterized protein</fullName>
    </submittedName>
</protein>
<keyword evidence="2" id="KW-1185">Reference proteome</keyword>
<evidence type="ECO:0000313" key="2">
    <source>
        <dbReference type="Proteomes" id="UP001283361"/>
    </source>
</evidence>
<organism evidence="1 2">
    <name type="scientific">Elysia crispata</name>
    <name type="common">lettuce slug</name>
    <dbReference type="NCBI Taxonomy" id="231223"/>
    <lineage>
        <taxon>Eukaryota</taxon>
        <taxon>Metazoa</taxon>
        <taxon>Spiralia</taxon>
        <taxon>Lophotrochozoa</taxon>
        <taxon>Mollusca</taxon>
        <taxon>Gastropoda</taxon>
        <taxon>Heterobranchia</taxon>
        <taxon>Euthyneura</taxon>
        <taxon>Panpulmonata</taxon>
        <taxon>Sacoglossa</taxon>
        <taxon>Placobranchoidea</taxon>
        <taxon>Plakobranchidae</taxon>
        <taxon>Elysia</taxon>
    </lineage>
</organism>
<name>A0AAE0YL25_9GAST</name>